<dbReference type="RefSeq" id="WP_048173546.1">
    <property type="nucleotide sequence ID" value="NZ_CP009506.1"/>
</dbReference>
<dbReference type="NCBIfam" id="NF037970">
    <property type="entry name" value="vanZ_1"/>
    <property type="match status" value="1"/>
</dbReference>
<evidence type="ECO:0000313" key="4">
    <source>
        <dbReference type="Proteomes" id="UP000033111"/>
    </source>
</evidence>
<dbReference type="AlphaFoldDB" id="A0A0E3P7G1"/>
<keyword evidence="4" id="KW-1185">Reference proteome</keyword>
<sequence>MLKLEKSRFFILITILYAIMVFYLSVSAGVGDLKHLLKMGLGYPLKNALLANDLSSVVDFLLASLHTVQDASIDPGHVGIYFGLGVLLYLVFLSSKNPTFVRYSAICAVFIGTAYGILNEIFQTFLPYRTASVADAVSNLIGLVLAQICVIFFVLTLKAIIDKKKRTEGPAD</sequence>
<evidence type="ECO:0000313" key="3">
    <source>
        <dbReference type="EMBL" id="AKB29748.1"/>
    </source>
</evidence>
<organism evidence="3 4">
    <name type="scientific">Methanosarcina siciliae T4/M</name>
    <dbReference type="NCBI Taxonomy" id="1434120"/>
    <lineage>
        <taxon>Archaea</taxon>
        <taxon>Methanobacteriati</taxon>
        <taxon>Methanobacteriota</taxon>
        <taxon>Stenosarchaea group</taxon>
        <taxon>Methanomicrobia</taxon>
        <taxon>Methanosarcinales</taxon>
        <taxon>Methanosarcinaceae</taxon>
        <taxon>Methanosarcina</taxon>
    </lineage>
</organism>
<keyword evidence="1" id="KW-0812">Transmembrane</keyword>
<dbReference type="EMBL" id="CP009506">
    <property type="protein sequence ID" value="AKB29748.1"/>
    <property type="molecule type" value="Genomic_DNA"/>
</dbReference>
<accession>A0A0E3P7G1</accession>
<keyword evidence="1" id="KW-1133">Transmembrane helix</keyword>
<feature type="transmembrane region" description="Helical" evidence="1">
    <location>
        <begin position="9"/>
        <end position="30"/>
    </location>
</feature>
<name>A0A0E3P7G1_9EURY</name>
<feature type="transmembrane region" description="Helical" evidence="1">
    <location>
        <begin position="138"/>
        <end position="157"/>
    </location>
</feature>
<reference evidence="3 4" key="1">
    <citation type="submission" date="2014-07" db="EMBL/GenBank/DDBJ databases">
        <title>Methanogenic archaea and the global carbon cycle.</title>
        <authorList>
            <person name="Henriksen J.R."/>
            <person name="Luke J."/>
            <person name="Reinhart S."/>
            <person name="Benedict M.N."/>
            <person name="Youngblut N.D."/>
            <person name="Metcalf M.E."/>
            <person name="Whitaker R.J."/>
            <person name="Metcalf W.W."/>
        </authorList>
    </citation>
    <scope>NUCLEOTIDE SEQUENCE [LARGE SCALE GENOMIC DNA]</scope>
    <source>
        <strain evidence="3 4">T4/M</strain>
    </source>
</reference>
<dbReference type="Pfam" id="PF04892">
    <property type="entry name" value="VanZ"/>
    <property type="match status" value="1"/>
</dbReference>
<evidence type="ECO:0000259" key="2">
    <source>
        <dbReference type="Pfam" id="PF04892"/>
    </source>
</evidence>
<dbReference type="GeneID" id="24861930"/>
<proteinExistence type="predicted"/>
<dbReference type="Proteomes" id="UP000033111">
    <property type="component" value="Chromosome"/>
</dbReference>
<dbReference type="HOGENOM" id="CLU_1718234_0_0_2"/>
<feature type="transmembrane region" description="Helical" evidence="1">
    <location>
        <begin position="100"/>
        <end position="118"/>
    </location>
</feature>
<dbReference type="InterPro" id="IPR006976">
    <property type="entry name" value="VanZ-like"/>
</dbReference>
<dbReference type="KEGG" id="msw:MSSIT_3029"/>
<keyword evidence="1" id="KW-0472">Membrane</keyword>
<feature type="domain" description="VanZ-like" evidence="2">
    <location>
        <begin position="10"/>
        <end position="152"/>
    </location>
</feature>
<evidence type="ECO:0000256" key="1">
    <source>
        <dbReference type="SAM" id="Phobius"/>
    </source>
</evidence>
<gene>
    <name evidence="3" type="ORF">MSSIT_3029</name>
</gene>
<protein>
    <recommendedName>
        <fullName evidence="2">VanZ-like domain-containing protein</fullName>
    </recommendedName>
</protein>
<dbReference type="PATRIC" id="fig|1434120.4.peg.3931"/>
<feature type="transmembrane region" description="Helical" evidence="1">
    <location>
        <begin position="76"/>
        <end position="93"/>
    </location>
</feature>